<dbReference type="STRING" id="1646377.BS640_08040"/>
<comment type="caution">
    <text evidence="2">The sequence shown here is derived from an EMBL/GenBank/DDBJ whole genome shotgun (WGS) entry which is preliminary data.</text>
</comment>
<evidence type="ECO:0000259" key="1">
    <source>
        <dbReference type="Pfam" id="PF12146"/>
    </source>
</evidence>
<dbReference type="EMBL" id="MRWE01000010">
    <property type="protein sequence ID" value="ORJ26051.1"/>
    <property type="molecule type" value="Genomic_DNA"/>
</dbReference>
<organism evidence="2 3">
    <name type="scientific">Rouxiella badensis</name>
    <dbReference type="NCBI Taxonomy" id="1646377"/>
    <lineage>
        <taxon>Bacteria</taxon>
        <taxon>Pseudomonadati</taxon>
        <taxon>Pseudomonadota</taxon>
        <taxon>Gammaproteobacteria</taxon>
        <taxon>Enterobacterales</taxon>
        <taxon>Yersiniaceae</taxon>
        <taxon>Rouxiella</taxon>
    </lineage>
</organism>
<keyword evidence="3" id="KW-1185">Reference proteome</keyword>
<dbReference type="AlphaFoldDB" id="A0A1X0WH56"/>
<protein>
    <submittedName>
        <fullName evidence="2">3-oxoadipate enol-lactonase</fullName>
    </submittedName>
</protein>
<dbReference type="SUPFAM" id="SSF53474">
    <property type="entry name" value="alpha/beta-Hydrolases"/>
    <property type="match status" value="1"/>
</dbReference>
<dbReference type="GO" id="GO:0047570">
    <property type="term" value="F:3-oxoadipate enol-lactonase activity"/>
    <property type="evidence" value="ECO:0007669"/>
    <property type="project" value="InterPro"/>
</dbReference>
<dbReference type="InterPro" id="IPR026968">
    <property type="entry name" value="PcaD/CatD"/>
</dbReference>
<dbReference type="PANTHER" id="PTHR46331">
    <property type="entry name" value="VALACYCLOVIR HYDROLASE"/>
    <property type="match status" value="1"/>
</dbReference>
<dbReference type="InterPro" id="IPR022742">
    <property type="entry name" value="Hydrolase_4"/>
</dbReference>
<proteinExistence type="predicted"/>
<evidence type="ECO:0000313" key="3">
    <source>
        <dbReference type="Proteomes" id="UP000192536"/>
    </source>
</evidence>
<dbReference type="NCBIfam" id="TIGR02427">
    <property type="entry name" value="protocat_pcaD"/>
    <property type="match status" value="1"/>
</dbReference>
<reference evidence="2 3" key="1">
    <citation type="journal article" date="2017" name="Int. J. Syst. Evol. Microbiol.">
        <title>Rouxiella badensis sp. nov. and Rouxiella silvae sp. nov. isolated from peat bog soil in Germany and emendation of the genus description.</title>
        <authorList>
            <person name="Le Fleche-Mateos A."/>
            <person name="Kugler J.H."/>
            <person name="Hansen S.H."/>
            <person name="Syldatk C."/>
            <person name="Hausmann R."/>
            <person name="Lomprez F."/>
            <person name="Vandenbogaert M."/>
            <person name="Manuguerra J.C."/>
            <person name="Grimont P.A."/>
        </authorList>
    </citation>
    <scope>NUCLEOTIDE SEQUENCE [LARGE SCALE GENOMIC DNA]</scope>
    <source>
        <strain evidence="2 3">DSM 100043</strain>
    </source>
</reference>
<dbReference type="Gene3D" id="3.40.50.1820">
    <property type="entry name" value="alpha/beta hydrolase"/>
    <property type="match status" value="1"/>
</dbReference>
<dbReference type="GO" id="GO:0017171">
    <property type="term" value="F:serine hydrolase activity"/>
    <property type="evidence" value="ECO:0007669"/>
    <property type="project" value="TreeGrafter"/>
</dbReference>
<gene>
    <name evidence="2" type="ORF">BS640_08040</name>
</gene>
<evidence type="ECO:0000313" key="2">
    <source>
        <dbReference type="EMBL" id="ORJ26051.1"/>
    </source>
</evidence>
<dbReference type="GO" id="GO:0042952">
    <property type="term" value="P:beta-ketoadipate pathway"/>
    <property type="evidence" value="ECO:0007669"/>
    <property type="project" value="InterPro"/>
</dbReference>
<accession>A0A1X0WH56</accession>
<dbReference type="InterPro" id="IPR029058">
    <property type="entry name" value="AB_hydrolase_fold"/>
</dbReference>
<dbReference type="PANTHER" id="PTHR46331:SF2">
    <property type="entry name" value="VALACYCLOVIR HYDROLASE"/>
    <property type="match status" value="1"/>
</dbReference>
<name>A0A1X0WH56_9GAMM</name>
<dbReference type="RefSeq" id="WP_017490618.1">
    <property type="nucleotide sequence ID" value="NZ_CAUQAZ010000045.1"/>
</dbReference>
<feature type="domain" description="Serine aminopeptidase S33" evidence="1">
    <location>
        <begin position="40"/>
        <end position="224"/>
    </location>
</feature>
<sequence length="259" mass="28570">MDLEYRLDGPANAPVLVLSNSLGTTWTMWDAQFTDFNKYFRVLRYNTRGHGNSPLNGGKMSLASLGKDVIDLMNHLNIEKASFCGISLGGMTGMWLNRHYPTHFNRLVVANTAAKIGDTDAWLTRAKTVRTEGMQSVADGSASRWFTKDYIRARPGIVDALVDGIEQLDPLGYAACCEVLAYADLREEVAKMERPMLVIAGEHDPVTTLAEAEWIIERASDAQICLVPASHLSNIACPVMFSRQTLNYLTSGATHVIND</sequence>
<dbReference type="Pfam" id="PF12146">
    <property type="entry name" value="Hydrolase_4"/>
    <property type="match status" value="1"/>
</dbReference>
<dbReference type="Proteomes" id="UP000192536">
    <property type="component" value="Unassembled WGS sequence"/>
</dbReference>